<keyword evidence="5" id="KW-1185">Reference proteome</keyword>
<dbReference type="EnsemblPlants" id="PNT69676">
    <property type="protein sequence ID" value="PNT69676"/>
    <property type="gene ID" value="BRADI_3g59853v3"/>
</dbReference>
<feature type="chain" id="PRO_5033311664" evidence="2">
    <location>
        <begin position="27"/>
        <end position="86"/>
    </location>
</feature>
<evidence type="ECO:0000256" key="1">
    <source>
        <dbReference type="SAM" id="MobiDB-lite"/>
    </source>
</evidence>
<accession>A0A2K2D5Y6</accession>
<organism evidence="3">
    <name type="scientific">Brachypodium distachyon</name>
    <name type="common">Purple false brome</name>
    <name type="synonym">Trachynia distachya</name>
    <dbReference type="NCBI Taxonomy" id="15368"/>
    <lineage>
        <taxon>Eukaryota</taxon>
        <taxon>Viridiplantae</taxon>
        <taxon>Streptophyta</taxon>
        <taxon>Embryophyta</taxon>
        <taxon>Tracheophyta</taxon>
        <taxon>Spermatophyta</taxon>
        <taxon>Magnoliopsida</taxon>
        <taxon>Liliopsida</taxon>
        <taxon>Poales</taxon>
        <taxon>Poaceae</taxon>
        <taxon>BOP clade</taxon>
        <taxon>Pooideae</taxon>
        <taxon>Stipodae</taxon>
        <taxon>Brachypodieae</taxon>
        <taxon>Brachypodium</taxon>
    </lineage>
</organism>
<dbReference type="Gramene" id="PNT69676">
    <property type="protein sequence ID" value="PNT69676"/>
    <property type="gene ID" value="BRADI_3g59853v3"/>
</dbReference>
<feature type="signal peptide" evidence="2">
    <location>
        <begin position="1"/>
        <end position="26"/>
    </location>
</feature>
<evidence type="ECO:0000313" key="4">
    <source>
        <dbReference type="EnsemblPlants" id="PNT69676"/>
    </source>
</evidence>
<reference evidence="3" key="2">
    <citation type="submission" date="2017-06" db="EMBL/GenBank/DDBJ databases">
        <title>WGS assembly of Brachypodium distachyon.</title>
        <authorList>
            <consortium name="The International Brachypodium Initiative"/>
            <person name="Lucas S."/>
            <person name="Harmon-Smith M."/>
            <person name="Lail K."/>
            <person name="Tice H."/>
            <person name="Grimwood J."/>
            <person name="Bruce D."/>
            <person name="Barry K."/>
            <person name="Shu S."/>
            <person name="Lindquist E."/>
            <person name="Wang M."/>
            <person name="Pitluck S."/>
            <person name="Vogel J.P."/>
            <person name="Garvin D.F."/>
            <person name="Mockler T.C."/>
            <person name="Schmutz J."/>
            <person name="Rokhsar D."/>
            <person name="Bevan M.W."/>
        </authorList>
    </citation>
    <scope>NUCLEOTIDE SEQUENCE</scope>
    <source>
        <strain evidence="3">Bd21</strain>
    </source>
</reference>
<feature type="region of interest" description="Disordered" evidence="1">
    <location>
        <begin position="23"/>
        <end position="59"/>
    </location>
</feature>
<reference evidence="3 4" key="1">
    <citation type="journal article" date="2010" name="Nature">
        <title>Genome sequencing and analysis of the model grass Brachypodium distachyon.</title>
        <authorList>
            <consortium name="International Brachypodium Initiative"/>
        </authorList>
    </citation>
    <scope>NUCLEOTIDE SEQUENCE [LARGE SCALE GENOMIC DNA]</scope>
    <source>
        <strain evidence="3 4">Bd21</strain>
    </source>
</reference>
<name>A0A2K2D5Y6_BRADI</name>
<dbReference type="Proteomes" id="UP000008810">
    <property type="component" value="Chromosome 3"/>
</dbReference>
<sequence>MAGKKLVVAMLLVLVAISGSWTRATATRPLQGDQVNAAGEPSSGGSTNAAPPAERPGHKLPLFEKKWQQPCGKTNDHTLHCPPAAP</sequence>
<evidence type="ECO:0000256" key="2">
    <source>
        <dbReference type="SAM" id="SignalP"/>
    </source>
</evidence>
<reference evidence="4" key="3">
    <citation type="submission" date="2018-08" db="UniProtKB">
        <authorList>
            <consortium name="EnsemblPlants"/>
        </authorList>
    </citation>
    <scope>IDENTIFICATION</scope>
    <source>
        <strain evidence="4">cv. Bd21</strain>
    </source>
</reference>
<evidence type="ECO:0000313" key="3">
    <source>
        <dbReference type="EMBL" id="PNT69676.1"/>
    </source>
</evidence>
<evidence type="ECO:0000313" key="5">
    <source>
        <dbReference type="Proteomes" id="UP000008810"/>
    </source>
</evidence>
<dbReference type="AlphaFoldDB" id="A0A2K2D5Y6"/>
<dbReference type="InParanoid" id="A0A2K2D5Y6"/>
<dbReference type="EMBL" id="CM000882">
    <property type="protein sequence ID" value="PNT69676.1"/>
    <property type="molecule type" value="Genomic_DNA"/>
</dbReference>
<dbReference type="FunCoup" id="A0A2K2D5Y6">
    <property type="interactions" value="252"/>
</dbReference>
<proteinExistence type="predicted"/>
<gene>
    <name evidence="3" type="ORF">BRADI_3g59853v3</name>
</gene>
<keyword evidence="2" id="KW-0732">Signal</keyword>
<protein>
    <submittedName>
        <fullName evidence="3 4">Uncharacterized protein</fullName>
    </submittedName>
</protein>